<accession>A0AAU8HDV8</accession>
<feature type="region of interest" description="Disordered" evidence="1">
    <location>
        <begin position="1"/>
        <end position="73"/>
    </location>
</feature>
<dbReference type="GO" id="GO:0007165">
    <property type="term" value="P:signal transduction"/>
    <property type="evidence" value="ECO:0007669"/>
    <property type="project" value="InterPro"/>
</dbReference>
<dbReference type="EMBL" id="CP159342">
    <property type="protein sequence ID" value="XCH74785.1"/>
    <property type="molecule type" value="Genomic_DNA"/>
</dbReference>
<dbReference type="InterPro" id="IPR035897">
    <property type="entry name" value="Toll_tir_struct_dom_sf"/>
</dbReference>
<dbReference type="SUPFAM" id="SSF52200">
    <property type="entry name" value="Toll/Interleukin receptor TIR domain"/>
    <property type="match status" value="1"/>
</dbReference>
<dbReference type="RefSeq" id="WP_350933786.1">
    <property type="nucleotide sequence ID" value="NZ_CP157762.1"/>
</dbReference>
<keyword evidence="4" id="KW-0675">Receptor</keyword>
<reference evidence="4" key="2">
    <citation type="submission" date="2024-06" db="EMBL/GenBank/DDBJ databases">
        <title>Micromonospora mangrovi CCTCC AA 2012012 genome sequences.</title>
        <authorList>
            <person name="Gao J."/>
        </authorList>
    </citation>
    <scope>NUCLEOTIDE SEQUENCE</scope>
    <source>
        <strain evidence="4">CCTCC AA 2012012</strain>
    </source>
</reference>
<organism evidence="4">
    <name type="scientific">Micromonospora sp. CCTCC AA 2012012</name>
    <dbReference type="NCBI Taxonomy" id="3111921"/>
    <lineage>
        <taxon>Bacteria</taxon>
        <taxon>Bacillati</taxon>
        <taxon>Actinomycetota</taxon>
        <taxon>Actinomycetes</taxon>
        <taxon>Micromonosporales</taxon>
        <taxon>Micromonosporaceae</taxon>
        <taxon>Micromonospora</taxon>
    </lineage>
</organism>
<dbReference type="Pfam" id="PF13676">
    <property type="entry name" value="TIR_2"/>
    <property type="match status" value="1"/>
</dbReference>
<sequence>MRCTAPSQGHRTRSGAAACPVHGGSSYRSSYPSYPSPSNYASPTPARSGGGSGSSSGGGGSRSARPRWSPANSPVAYTSDEVAALDRYRSKVEAIGPRAKSYDLFLCHAWDDRRGIATELHNLLEAEDVSVWFSERDIILGQPFMREIDKGLAKTRIGLVLITPALLRRVESGGVSEKELSELLSRDLLIPVAHEVTYGEIRSVSPLLGSRNGLSTEEDSLEDIAKKIAELIAL</sequence>
<evidence type="ECO:0000256" key="1">
    <source>
        <dbReference type="SAM" id="MobiDB-lite"/>
    </source>
</evidence>
<feature type="compositionally biased region" description="Low complexity" evidence="1">
    <location>
        <begin position="25"/>
        <end position="47"/>
    </location>
</feature>
<proteinExistence type="predicted"/>
<feature type="compositionally biased region" description="Low complexity" evidence="1">
    <location>
        <begin position="62"/>
        <end position="71"/>
    </location>
</feature>
<feature type="compositionally biased region" description="Gly residues" evidence="1">
    <location>
        <begin position="48"/>
        <end position="61"/>
    </location>
</feature>
<protein>
    <submittedName>
        <fullName evidence="4">Toll/interleukin-1 receptor domain-containing protein</fullName>
    </submittedName>
</protein>
<evidence type="ECO:0000259" key="2">
    <source>
        <dbReference type="PROSITE" id="PS50104"/>
    </source>
</evidence>
<evidence type="ECO:0000313" key="4">
    <source>
        <dbReference type="EMBL" id="XCH74785.1"/>
    </source>
</evidence>
<evidence type="ECO:0000313" key="3">
    <source>
        <dbReference type="EMBL" id="XBP94086.1"/>
    </source>
</evidence>
<dbReference type="Gene3D" id="3.40.50.10140">
    <property type="entry name" value="Toll/interleukin-1 receptor homology (TIR) domain"/>
    <property type="match status" value="1"/>
</dbReference>
<dbReference type="AlphaFoldDB" id="A0AAU8HDV8"/>
<dbReference type="InterPro" id="IPR000157">
    <property type="entry name" value="TIR_dom"/>
</dbReference>
<name>A0AAU8HDV8_9ACTN</name>
<dbReference type="PROSITE" id="PS50104">
    <property type="entry name" value="TIR"/>
    <property type="match status" value="1"/>
</dbReference>
<gene>
    <name evidence="4" type="ORF">ABUL08_01345</name>
    <name evidence="3" type="ORF">VK199_01340</name>
</gene>
<feature type="domain" description="TIR" evidence="2">
    <location>
        <begin position="100"/>
        <end position="232"/>
    </location>
</feature>
<reference evidence="3" key="1">
    <citation type="submission" date="2024-01" db="EMBL/GenBank/DDBJ databases">
        <title>The genome sequence of Micromonospora mangrovi CCTCC AA 2012012.</title>
        <authorList>
            <person name="Gao J."/>
        </authorList>
    </citation>
    <scope>NUCLEOTIDE SEQUENCE</scope>
    <source>
        <strain evidence="3">CCTCC AA 2012012</strain>
    </source>
</reference>
<dbReference type="EMBL" id="CP157762">
    <property type="protein sequence ID" value="XBP94086.1"/>
    <property type="molecule type" value="Genomic_DNA"/>
</dbReference>